<reference evidence="1" key="1">
    <citation type="journal article" date="2021" name="Proc. Natl. Acad. Sci. U.S.A.">
        <title>A Catalog of Tens of Thousands of Viruses from Human Metagenomes Reveals Hidden Associations with Chronic Diseases.</title>
        <authorList>
            <person name="Tisza M.J."/>
            <person name="Buck C.B."/>
        </authorList>
    </citation>
    <scope>NUCLEOTIDE SEQUENCE</scope>
    <source>
        <strain evidence="1">CtQ0C17</strain>
    </source>
</reference>
<proteinExistence type="predicted"/>
<protein>
    <submittedName>
        <fullName evidence="1">Uncharacterized protein</fullName>
    </submittedName>
</protein>
<name>A0A8S5NCB4_9CAUD</name>
<organism evidence="1">
    <name type="scientific">Siphoviridae sp. ctQ0C17</name>
    <dbReference type="NCBI Taxonomy" id="2826325"/>
    <lineage>
        <taxon>Viruses</taxon>
        <taxon>Duplodnaviria</taxon>
        <taxon>Heunggongvirae</taxon>
        <taxon>Uroviricota</taxon>
        <taxon>Caudoviricetes</taxon>
    </lineage>
</organism>
<evidence type="ECO:0000313" key="1">
    <source>
        <dbReference type="EMBL" id="DAD92265.1"/>
    </source>
</evidence>
<accession>A0A8S5NCB4</accession>
<dbReference type="EMBL" id="BK015131">
    <property type="protein sequence ID" value="DAD92265.1"/>
    <property type="molecule type" value="Genomic_DNA"/>
</dbReference>
<sequence length="44" mass="5158">MVYIIFSSHITCNRKLLNLFYKNRAKIDSLSSPESKLALLRIFI</sequence>